<dbReference type="InterPro" id="IPR001789">
    <property type="entry name" value="Sig_transdc_resp-reg_receiver"/>
</dbReference>
<dbReference type="Proteomes" id="UP001156641">
    <property type="component" value="Unassembled WGS sequence"/>
</dbReference>
<keyword evidence="4" id="KW-1185">Reference proteome</keyword>
<comment type="caution">
    <text evidence="3">The sequence shown here is derived from an EMBL/GenBank/DDBJ whole genome shotgun (WGS) entry which is preliminary data.</text>
</comment>
<evidence type="ECO:0000259" key="2">
    <source>
        <dbReference type="PROSITE" id="PS50110"/>
    </source>
</evidence>
<dbReference type="SUPFAM" id="SSF52172">
    <property type="entry name" value="CheY-like"/>
    <property type="match status" value="1"/>
</dbReference>
<protein>
    <recommendedName>
        <fullName evidence="2">Response regulatory domain-containing protein</fullName>
    </recommendedName>
</protein>
<accession>A0ABQ6A0Q8</accession>
<evidence type="ECO:0000313" key="4">
    <source>
        <dbReference type="Proteomes" id="UP001156641"/>
    </source>
</evidence>
<dbReference type="InterPro" id="IPR011006">
    <property type="entry name" value="CheY-like_superfamily"/>
</dbReference>
<proteinExistence type="predicted"/>
<dbReference type="Pfam" id="PF00072">
    <property type="entry name" value="Response_reg"/>
    <property type="match status" value="1"/>
</dbReference>
<name>A0ABQ6A0Q8_9PROT</name>
<dbReference type="Gene3D" id="3.40.50.2300">
    <property type="match status" value="1"/>
</dbReference>
<dbReference type="PROSITE" id="PS50110">
    <property type="entry name" value="RESPONSE_REGULATORY"/>
    <property type="match status" value="1"/>
</dbReference>
<reference evidence="4" key="1">
    <citation type="journal article" date="2019" name="Int. J. Syst. Evol. Microbiol.">
        <title>The Global Catalogue of Microorganisms (GCM) 10K type strain sequencing project: providing services to taxonomists for standard genome sequencing and annotation.</title>
        <authorList>
            <consortium name="The Broad Institute Genomics Platform"/>
            <consortium name="The Broad Institute Genome Sequencing Center for Infectious Disease"/>
            <person name="Wu L."/>
            <person name="Ma J."/>
        </authorList>
    </citation>
    <scope>NUCLEOTIDE SEQUENCE [LARGE SCALE GENOMIC DNA]</scope>
    <source>
        <strain evidence="4">NBRC 112502</strain>
    </source>
</reference>
<keyword evidence="1" id="KW-0597">Phosphoprotein</keyword>
<organism evidence="3 4">
    <name type="scientific">Acidocella aquatica</name>
    <dbReference type="NCBI Taxonomy" id="1922313"/>
    <lineage>
        <taxon>Bacteria</taxon>
        <taxon>Pseudomonadati</taxon>
        <taxon>Pseudomonadota</taxon>
        <taxon>Alphaproteobacteria</taxon>
        <taxon>Acetobacterales</taxon>
        <taxon>Acidocellaceae</taxon>
        <taxon>Acidocella</taxon>
    </lineage>
</organism>
<dbReference type="EMBL" id="BSOS01000003">
    <property type="protein sequence ID" value="GLR65396.1"/>
    <property type="molecule type" value="Genomic_DNA"/>
</dbReference>
<sequence>MIGTLLASMLETLGHNVCAIAATEAAAVAYAAQHKPSLMIVDVWLGVGSGLTAMTQILQYGFIPHLFMSGNITKVRLQRPDAVLLEKPFKEPALIHAIQMAINRSPAP</sequence>
<evidence type="ECO:0000256" key="1">
    <source>
        <dbReference type="PROSITE-ProRule" id="PRU00169"/>
    </source>
</evidence>
<gene>
    <name evidence="3" type="ORF">GCM10010909_00740</name>
</gene>
<evidence type="ECO:0000313" key="3">
    <source>
        <dbReference type="EMBL" id="GLR65396.1"/>
    </source>
</evidence>
<feature type="domain" description="Response regulatory" evidence="2">
    <location>
        <begin position="1"/>
        <end position="102"/>
    </location>
</feature>
<feature type="modified residue" description="4-aspartylphosphate" evidence="1">
    <location>
        <position position="42"/>
    </location>
</feature>